<sequence length="267" mass="29213">MSLRAVTGLYGKLVPVTAGTEMHNRFSLVAVLAALLIEPMVYLAVWTTVAAQGGVTGMSFGSMAAYYISWMLVRIVVSAFSPASFETRIRRGDFNGHLLRPVHPIHFDLAYFIGLKVPMLVMWLPVAAVLTFVFEPDFTLGAASGPAFLLALCLAYLVRSLYMWILGLVNFWTTRTAALFDLVMFLEVLLSGRLVPMALMPEGVETLARSLPFYWAFGFPIDIASGRRLSGDLLPGLAAQALCVGVLCGLLAVVWRRAVRRYSAIGD</sequence>
<keyword evidence="1" id="KW-1133">Transmembrane helix</keyword>
<reference evidence="2 3" key="1">
    <citation type="journal article" date="2012" name="Stand. Genomic Sci.">
        <title>Genome sequence of the ocean sediment bacterium Saccharomonospora marina type strain (XMU15(T)).</title>
        <authorList>
            <person name="Klenk H.P."/>
            <person name="Lu M."/>
            <person name="Lucas S."/>
            <person name="Lapidus A."/>
            <person name="Copeland A."/>
            <person name="Pitluck S."/>
            <person name="Goodwin L.A."/>
            <person name="Han C."/>
            <person name="Tapia R."/>
            <person name="Brambilla E.M."/>
            <person name="Potter G."/>
            <person name="Land M."/>
            <person name="Ivanova N."/>
            <person name="Rohde M."/>
            <person name="Goker M."/>
            <person name="Detter J.C."/>
            <person name="Li W.J."/>
            <person name="Kyrpides N.C."/>
            <person name="Woyke T."/>
        </authorList>
    </citation>
    <scope>NUCLEOTIDE SEQUENCE [LARGE SCALE GENOMIC DNA]</scope>
    <source>
        <strain evidence="2 3">XMU15</strain>
    </source>
</reference>
<keyword evidence="1" id="KW-0812">Transmembrane</keyword>
<evidence type="ECO:0000313" key="2">
    <source>
        <dbReference type="EMBL" id="EHR52416.1"/>
    </source>
</evidence>
<dbReference type="PANTHER" id="PTHR36832">
    <property type="entry name" value="SLR1174 PROTEIN-RELATED"/>
    <property type="match status" value="1"/>
</dbReference>
<keyword evidence="1" id="KW-0472">Membrane</keyword>
<dbReference type="RefSeq" id="WP_009155794.1">
    <property type="nucleotide sequence ID" value="NZ_CM001439.1"/>
</dbReference>
<name>H5X6Y6_9PSEU</name>
<dbReference type="Pfam" id="PF06182">
    <property type="entry name" value="ABC2_membrane_6"/>
    <property type="match status" value="1"/>
</dbReference>
<dbReference type="eggNOG" id="COG4587">
    <property type="taxonomic scope" value="Bacteria"/>
</dbReference>
<dbReference type="Proteomes" id="UP000004926">
    <property type="component" value="Chromosome"/>
</dbReference>
<keyword evidence="3" id="KW-1185">Reference proteome</keyword>
<feature type="transmembrane region" description="Helical" evidence="1">
    <location>
        <begin position="237"/>
        <end position="255"/>
    </location>
</feature>
<feature type="transmembrane region" description="Helical" evidence="1">
    <location>
        <begin position="146"/>
        <end position="166"/>
    </location>
</feature>
<accession>H5X6Y6</accession>
<feature type="transmembrane region" description="Helical" evidence="1">
    <location>
        <begin position="178"/>
        <end position="199"/>
    </location>
</feature>
<feature type="transmembrane region" description="Helical" evidence="1">
    <location>
        <begin position="26"/>
        <end position="45"/>
    </location>
</feature>
<dbReference type="InterPro" id="IPR010390">
    <property type="entry name" value="ABC-2_transporter-like"/>
</dbReference>
<feature type="transmembrane region" description="Helical" evidence="1">
    <location>
        <begin position="65"/>
        <end position="85"/>
    </location>
</feature>
<dbReference type="OrthoDB" id="8582979at2"/>
<evidence type="ECO:0000256" key="1">
    <source>
        <dbReference type="SAM" id="Phobius"/>
    </source>
</evidence>
<feature type="transmembrane region" description="Helical" evidence="1">
    <location>
        <begin position="109"/>
        <end position="134"/>
    </location>
</feature>
<dbReference type="EMBL" id="CM001439">
    <property type="protein sequence ID" value="EHR52416.1"/>
    <property type="molecule type" value="Genomic_DNA"/>
</dbReference>
<dbReference type="AlphaFoldDB" id="H5X6Y6"/>
<dbReference type="HOGENOM" id="CLU_084465_1_1_11"/>
<organism evidence="2 3">
    <name type="scientific">Saccharomonospora marina XMU15</name>
    <dbReference type="NCBI Taxonomy" id="882083"/>
    <lineage>
        <taxon>Bacteria</taxon>
        <taxon>Bacillati</taxon>
        <taxon>Actinomycetota</taxon>
        <taxon>Actinomycetes</taxon>
        <taxon>Pseudonocardiales</taxon>
        <taxon>Pseudonocardiaceae</taxon>
        <taxon>Saccharomonospora</taxon>
    </lineage>
</organism>
<gene>
    <name evidence="2" type="ORF">SacmaDRAFT_4223</name>
</gene>
<dbReference type="STRING" id="882083.SacmaDRAFT_4223"/>
<dbReference type="PANTHER" id="PTHR36832:SF1">
    <property type="entry name" value="SLR1174 PROTEIN"/>
    <property type="match status" value="1"/>
</dbReference>
<proteinExistence type="predicted"/>
<evidence type="ECO:0000313" key="3">
    <source>
        <dbReference type="Proteomes" id="UP000004926"/>
    </source>
</evidence>
<protein>
    <submittedName>
        <fullName evidence="2">ABC-type uncharacterized transport system, permease component</fullName>
    </submittedName>
</protein>